<organism evidence="1 2">
    <name type="scientific">Didymella pomorum</name>
    <dbReference type="NCBI Taxonomy" id="749634"/>
    <lineage>
        <taxon>Eukaryota</taxon>
        <taxon>Fungi</taxon>
        <taxon>Dikarya</taxon>
        <taxon>Ascomycota</taxon>
        <taxon>Pezizomycotina</taxon>
        <taxon>Dothideomycetes</taxon>
        <taxon>Pleosporomycetidae</taxon>
        <taxon>Pleosporales</taxon>
        <taxon>Pleosporineae</taxon>
        <taxon>Didymellaceae</taxon>
        <taxon>Didymella</taxon>
    </lineage>
</organism>
<evidence type="ECO:0000313" key="1">
    <source>
        <dbReference type="EMBL" id="KAJ4400735.1"/>
    </source>
</evidence>
<evidence type="ECO:0000313" key="2">
    <source>
        <dbReference type="Proteomes" id="UP001140510"/>
    </source>
</evidence>
<protein>
    <submittedName>
        <fullName evidence="1">Uncharacterized protein</fullName>
    </submittedName>
</protein>
<dbReference type="Proteomes" id="UP001140510">
    <property type="component" value="Unassembled WGS sequence"/>
</dbReference>
<dbReference type="EMBL" id="JAPEVA010000084">
    <property type="protein sequence ID" value="KAJ4400735.1"/>
    <property type="molecule type" value="Genomic_DNA"/>
</dbReference>
<comment type="caution">
    <text evidence="1">The sequence shown here is derived from an EMBL/GenBank/DDBJ whole genome shotgun (WGS) entry which is preliminary data.</text>
</comment>
<gene>
    <name evidence="1" type="ORF">N0V91_008476</name>
</gene>
<proteinExistence type="predicted"/>
<sequence>MLSASKKRFAELKSLQYCNIDRSVNNTLTATSLSTATVQLPAITQFSTLTSIPLPV</sequence>
<reference evidence="1" key="1">
    <citation type="submission" date="2022-10" db="EMBL/GenBank/DDBJ databases">
        <title>Tapping the CABI collections for fungal endophytes: first genome assemblies for Collariella, Neodidymelliopsis, Ascochyta clinopodiicola, Didymella pomorum, Didymosphaeria variabile, Neocosmospora piperis and Neocucurbitaria cava.</title>
        <authorList>
            <person name="Hill R."/>
        </authorList>
    </citation>
    <scope>NUCLEOTIDE SEQUENCE</scope>
    <source>
        <strain evidence="1">IMI 355091</strain>
    </source>
</reference>
<dbReference type="AlphaFoldDB" id="A0A9W8ZAX5"/>
<name>A0A9W8ZAX5_9PLEO</name>
<keyword evidence="2" id="KW-1185">Reference proteome</keyword>
<accession>A0A9W8ZAX5</accession>